<dbReference type="EMBL" id="JAPDDR010000004">
    <property type="protein sequence ID" value="MCW1913701.1"/>
    <property type="molecule type" value="Genomic_DNA"/>
</dbReference>
<proteinExistence type="predicted"/>
<protein>
    <recommendedName>
        <fullName evidence="3">DNA-binding protein</fullName>
    </recommendedName>
</protein>
<organism evidence="1 2">
    <name type="scientific">Luteolibacter rhizosphaerae</name>
    <dbReference type="NCBI Taxonomy" id="2989719"/>
    <lineage>
        <taxon>Bacteria</taxon>
        <taxon>Pseudomonadati</taxon>
        <taxon>Verrucomicrobiota</taxon>
        <taxon>Verrucomicrobiia</taxon>
        <taxon>Verrucomicrobiales</taxon>
        <taxon>Verrucomicrobiaceae</taxon>
        <taxon>Luteolibacter</taxon>
    </lineage>
</organism>
<name>A0ABT3G1I2_9BACT</name>
<reference evidence="1" key="1">
    <citation type="submission" date="2022-10" db="EMBL/GenBank/DDBJ databases">
        <title>Luteolibacter sp. GHJ8, whole genome shotgun sequencing project.</title>
        <authorList>
            <person name="Zhao G."/>
            <person name="Shen L."/>
        </authorList>
    </citation>
    <scope>NUCLEOTIDE SEQUENCE</scope>
    <source>
        <strain evidence="1">GHJ8</strain>
    </source>
</reference>
<dbReference type="Proteomes" id="UP001165653">
    <property type="component" value="Unassembled WGS sequence"/>
</dbReference>
<dbReference type="RefSeq" id="WP_264513203.1">
    <property type="nucleotide sequence ID" value="NZ_JAPDDR010000004.1"/>
</dbReference>
<evidence type="ECO:0008006" key="3">
    <source>
        <dbReference type="Google" id="ProtNLM"/>
    </source>
</evidence>
<comment type="caution">
    <text evidence="1">The sequence shown here is derived from an EMBL/GenBank/DDBJ whole genome shotgun (WGS) entry which is preliminary data.</text>
</comment>
<evidence type="ECO:0000313" key="1">
    <source>
        <dbReference type="EMBL" id="MCW1913701.1"/>
    </source>
</evidence>
<gene>
    <name evidence="1" type="ORF">OJ996_08955</name>
</gene>
<sequence>MNITINDAQGGIEEIKAAVVRELITAHKADFDLITPAQAGGILDLTQKGLDALKLPKVDLLGNGRSIRYRLGDITEKLNERTVKAAKK</sequence>
<evidence type="ECO:0000313" key="2">
    <source>
        <dbReference type="Proteomes" id="UP001165653"/>
    </source>
</evidence>
<accession>A0ABT3G1I2</accession>
<keyword evidence="2" id="KW-1185">Reference proteome</keyword>